<feature type="region of interest" description="Disordered" evidence="6">
    <location>
        <begin position="66"/>
        <end position="171"/>
    </location>
</feature>
<feature type="signal peptide" evidence="7">
    <location>
        <begin position="1"/>
        <end position="21"/>
    </location>
</feature>
<dbReference type="EMBL" id="QGSV01000087">
    <property type="protein sequence ID" value="PWU51477.1"/>
    <property type="molecule type" value="Genomic_DNA"/>
</dbReference>
<dbReference type="PROSITE" id="PS51257">
    <property type="entry name" value="PROKAR_LIPOPROTEIN"/>
    <property type="match status" value="1"/>
</dbReference>
<evidence type="ECO:0000256" key="6">
    <source>
        <dbReference type="SAM" id="MobiDB-lite"/>
    </source>
</evidence>
<dbReference type="InterPro" id="IPR006129">
    <property type="entry name" value="AdhesinB"/>
</dbReference>
<feature type="compositionally biased region" description="Low complexity" evidence="6">
    <location>
        <begin position="86"/>
        <end position="113"/>
    </location>
</feature>
<comment type="subcellular location">
    <subcellularLocation>
        <location evidence="1">Cell envelope</location>
    </subcellularLocation>
</comment>
<sequence>MRTLGVALAVAALGAVTGCGASGTSGASQPSATGGIVPVVATTPEVADFVRNVGGDAVSVTQIIKPNVDPHDYEPTPPDIQAIGKARFPAASPHPSSASTSTSAARSPGCSWPPRWPRSPAPEARKPPPRPESSSPPASPSASHWSPPRTASAATCRPSWSAPSSPSARRI</sequence>
<dbReference type="InterPro" id="IPR006128">
    <property type="entry name" value="Lipoprotein_PsaA-like"/>
</dbReference>
<feature type="compositionally biased region" description="Low complexity" evidence="6">
    <location>
        <begin position="132"/>
        <end position="149"/>
    </location>
</feature>
<evidence type="ECO:0000256" key="2">
    <source>
        <dbReference type="ARBA" id="ARBA00022448"/>
    </source>
</evidence>
<feature type="compositionally biased region" description="Low complexity" evidence="6">
    <location>
        <begin position="157"/>
        <end position="171"/>
    </location>
</feature>
<dbReference type="GO" id="GO:0046872">
    <property type="term" value="F:metal ion binding"/>
    <property type="evidence" value="ECO:0007669"/>
    <property type="project" value="UniProtKB-KW"/>
</dbReference>
<dbReference type="OrthoDB" id="9810636at2"/>
<keyword evidence="3" id="KW-0479">Metal-binding</keyword>
<keyword evidence="2 5" id="KW-0813">Transport</keyword>
<evidence type="ECO:0000256" key="4">
    <source>
        <dbReference type="ARBA" id="ARBA00022729"/>
    </source>
</evidence>
<dbReference type="InterPro" id="IPR050492">
    <property type="entry name" value="Bact_metal-bind_prot9"/>
</dbReference>
<comment type="similarity">
    <text evidence="5">Belongs to the bacterial solute-binding protein 9 family.</text>
</comment>
<dbReference type="GO" id="GO:0030313">
    <property type="term" value="C:cell envelope"/>
    <property type="evidence" value="ECO:0007669"/>
    <property type="project" value="UniProtKB-SubCell"/>
</dbReference>
<dbReference type="PRINTS" id="PR00691">
    <property type="entry name" value="ADHESINB"/>
</dbReference>
<protein>
    <recommendedName>
        <fullName evidence="10">Zinc ABC transporter substrate-binding protein</fullName>
    </recommendedName>
</protein>
<feature type="chain" id="PRO_5043163762" description="Zinc ABC transporter substrate-binding protein" evidence="7">
    <location>
        <begin position="22"/>
        <end position="171"/>
    </location>
</feature>
<dbReference type="InterPro" id="IPR006127">
    <property type="entry name" value="ZnuA-like"/>
</dbReference>
<evidence type="ECO:0000256" key="1">
    <source>
        <dbReference type="ARBA" id="ARBA00004196"/>
    </source>
</evidence>
<proteinExistence type="inferred from homology"/>
<evidence type="ECO:0000256" key="7">
    <source>
        <dbReference type="SAM" id="SignalP"/>
    </source>
</evidence>
<dbReference type="GO" id="GO:0030001">
    <property type="term" value="P:metal ion transport"/>
    <property type="evidence" value="ECO:0007669"/>
    <property type="project" value="InterPro"/>
</dbReference>
<accession>A0A317KGG3</accession>
<evidence type="ECO:0000313" key="8">
    <source>
        <dbReference type="EMBL" id="PWU51477.1"/>
    </source>
</evidence>
<dbReference type="GO" id="GO:0007155">
    <property type="term" value="P:cell adhesion"/>
    <property type="evidence" value="ECO:0007669"/>
    <property type="project" value="InterPro"/>
</dbReference>
<keyword evidence="4 7" id="KW-0732">Signal</keyword>
<dbReference type="Pfam" id="PF01297">
    <property type="entry name" value="ZnuA"/>
    <property type="match status" value="1"/>
</dbReference>
<evidence type="ECO:0000256" key="3">
    <source>
        <dbReference type="ARBA" id="ARBA00022723"/>
    </source>
</evidence>
<keyword evidence="9" id="KW-1185">Reference proteome</keyword>
<dbReference type="PANTHER" id="PTHR42953:SF1">
    <property type="entry name" value="METAL-BINDING PROTEIN HI_0362-RELATED"/>
    <property type="match status" value="1"/>
</dbReference>
<dbReference type="Proteomes" id="UP000245683">
    <property type="component" value="Unassembled WGS sequence"/>
</dbReference>
<evidence type="ECO:0000256" key="5">
    <source>
        <dbReference type="RuleBase" id="RU003512"/>
    </source>
</evidence>
<dbReference type="PANTHER" id="PTHR42953">
    <property type="entry name" value="HIGH-AFFINITY ZINC UPTAKE SYSTEM PROTEIN ZNUA-RELATED"/>
    <property type="match status" value="1"/>
</dbReference>
<gene>
    <name evidence="8" type="ORF">DLJ46_04985</name>
</gene>
<evidence type="ECO:0000313" key="9">
    <source>
        <dbReference type="Proteomes" id="UP000245683"/>
    </source>
</evidence>
<name>A0A317KGG3_9ACTN</name>
<dbReference type="Gene3D" id="3.40.50.1980">
    <property type="entry name" value="Nitrogenase molybdenum iron protein domain"/>
    <property type="match status" value="1"/>
</dbReference>
<evidence type="ECO:0008006" key="10">
    <source>
        <dbReference type="Google" id="ProtNLM"/>
    </source>
</evidence>
<organism evidence="8 9">
    <name type="scientific">Micromonospora globispora</name>
    <dbReference type="NCBI Taxonomy" id="1450148"/>
    <lineage>
        <taxon>Bacteria</taxon>
        <taxon>Bacillati</taxon>
        <taxon>Actinomycetota</taxon>
        <taxon>Actinomycetes</taxon>
        <taxon>Micromonosporales</taxon>
        <taxon>Micromonosporaceae</taxon>
        <taxon>Micromonospora</taxon>
    </lineage>
</organism>
<comment type="caution">
    <text evidence="8">The sequence shown here is derived from an EMBL/GenBank/DDBJ whole genome shotgun (WGS) entry which is preliminary data.</text>
</comment>
<reference evidence="9" key="1">
    <citation type="submission" date="2018-05" db="EMBL/GenBank/DDBJ databases">
        <title>Micromonospora globispora sp. nov. and Micromonospora rugosa sp. nov., isolated from marine sediment.</title>
        <authorList>
            <person name="Carro L."/>
            <person name="Aysel V."/>
            <person name="Cetin D."/>
            <person name="Igual J.M."/>
            <person name="Klenk H.-P."/>
            <person name="Trujillo M.E."/>
            <person name="Sahin N."/>
        </authorList>
    </citation>
    <scope>NUCLEOTIDE SEQUENCE [LARGE SCALE GENOMIC DNA]</scope>
    <source>
        <strain evidence="9">S2904</strain>
    </source>
</reference>
<dbReference type="PRINTS" id="PR00690">
    <property type="entry name" value="ADHESNFAMILY"/>
</dbReference>
<dbReference type="SUPFAM" id="SSF53807">
    <property type="entry name" value="Helical backbone' metal receptor"/>
    <property type="match status" value="1"/>
</dbReference>
<dbReference type="AlphaFoldDB" id="A0A317KGG3"/>